<evidence type="ECO:0000256" key="1">
    <source>
        <dbReference type="SAM" id="MobiDB-lite"/>
    </source>
</evidence>
<gene>
    <name evidence="2" type="ORF">D0Y65_001333</name>
</gene>
<dbReference type="AlphaFoldDB" id="A0A445M2I9"/>
<reference evidence="2 3" key="1">
    <citation type="submission" date="2018-09" db="EMBL/GenBank/DDBJ databases">
        <title>A high-quality reference genome of wild soybean provides a powerful tool to mine soybean genomes.</title>
        <authorList>
            <person name="Xie M."/>
            <person name="Chung C.Y.L."/>
            <person name="Li M.-W."/>
            <person name="Wong F.-L."/>
            <person name="Chan T.-F."/>
            <person name="Lam H.-M."/>
        </authorList>
    </citation>
    <scope>NUCLEOTIDE SEQUENCE [LARGE SCALE GENOMIC DNA]</scope>
    <source>
        <strain evidence="3">cv. W05</strain>
        <tissue evidence="2">Hypocotyl of etiolated seedlings</tissue>
    </source>
</reference>
<accession>A0A445M2I9</accession>
<dbReference type="InterPro" id="IPR023238">
    <property type="entry name" value="FAM175"/>
</dbReference>
<feature type="compositionally biased region" description="Polar residues" evidence="1">
    <location>
        <begin position="39"/>
        <end position="51"/>
    </location>
</feature>
<organism evidence="2 3">
    <name type="scientific">Glycine soja</name>
    <name type="common">Wild soybean</name>
    <dbReference type="NCBI Taxonomy" id="3848"/>
    <lineage>
        <taxon>Eukaryota</taxon>
        <taxon>Viridiplantae</taxon>
        <taxon>Streptophyta</taxon>
        <taxon>Embryophyta</taxon>
        <taxon>Tracheophyta</taxon>
        <taxon>Spermatophyta</taxon>
        <taxon>Magnoliopsida</taxon>
        <taxon>eudicotyledons</taxon>
        <taxon>Gunneridae</taxon>
        <taxon>Pentapetalae</taxon>
        <taxon>rosids</taxon>
        <taxon>fabids</taxon>
        <taxon>Fabales</taxon>
        <taxon>Fabaceae</taxon>
        <taxon>Papilionoideae</taxon>
        <taxon>50 kb inversion clade</taxon>
        <taxon>NPAAA clade</taxon>
        <taxon>indigoferoid/millettioid clade</taxon>
        <taxon>Phaseoleae</taxon>
        <taxon>Glycine</taxon>
        <taxon>Glycine subgen. Soja</taxon>
    </lineage>
</organism>
<dbReference type="PRINTS" id="PR02054">
    <property type="entry name" value="FAM175PLANT"/>
</dbReference>
<dbReference type="CDD" id="cd23656">
    <property type="entry name" value="Abraxas_plant"/>
    <property type="match status" value="1"/>
</dbReference>
<dbReference type="GO" id="GO:0031593">
    <property type="term" value="F:polyubiquitin modification-dependent protein binding"/>
    <property type="evidence" value="ECO:0007669"/>
    <property type="project" value="TreeGrafter"/>
</dbReference>
<dbReference type="InterPro" id="IPR023241">
    <property type="entry name" value="FAM175_plant"/>
</dbReference>
<comment type="caution">
    <text evidence="2">The sequence shown here is derived from an EMBL/GenBank/DDBJ whole genome shotgun (WGS) entry which is preliminary data.</text>
</comment>
<evidence type="ECO:0000313" key="3">
    <source>
        <dbReference type="Proteomes" id="UP000289340"/>
    </source>
</evidence>
<dbReference type="PRINTS" id="PR02051">
    <property type="entry name" value="PROTEINF175"/>
</dbReference>
<sequence>MATSASRSTIFPRDPMDNIRFTAPFRVQKTRLGTPCSEVKQTQQSNNSTNKRSLHREDPKFATISLSLLAMEDPPLQKIAISGPTLASLIQRFSTSPSSIHGLLFGHVTPLPLTLSDDDTSSAATPTPTLLATVTGFLTSPSFHDSSGTVLPSSLPNSPLLGWFSARRRSPLRPSMREFSVTASLSSLTQFSSQIQNPNSEPSLFPPCIFLLLASPSSDNHHSHVHTHEYRAFQFRPAALSFEPRSLDVVNIGPAFRGHYGAFSPNSNLPPLDCGPHGSPMMMSEGGDEVLGKMKQAAKDQRELDKCAEGFEIGRLSRMMGSEARSCTEGLEELYQKMLVKIENLTGLVEKSSAMVLEQENHNRKLKHKILRSAASE</sequence>
<evidence type="ECO:0000313" key="2">
    <source>
        <dbReference type="EMBL" id="RZC29701.1"/>
    </source>
</evidence>
<dbReference type="PANTHER" id="PTHR31728">
    <property type="entry name" value="ABRAXAS FAMILY MEMBER"/>
    <property type="match status" value="1"/>
</dbReference>
<dbReference type="Pfam" id="PF21125">
    <property type="entry name" value="MPN_2A_DUB_like"/>
    <property type="match status" value="1"/>
</dbReference>
<proteinExistence type="predicted"/>
<dbReference type="EMBL" id="QZWG01000001">
    <property type="protein sequence ID" value="RZC29701.1"/>
    <property type="molecule type" value="Genomic_DNA"/>
</dbReference>
<dbReference type="PANTHER" id="PTHR31728:SF5">
    <property type="entry name" value="OS07G0540200 PROTEIN"/>
    <property type="match status" value="1"/>
</dbReference>
<feature type="region of interest" description="Disordered" evidence="1">
    <location>
        <begin position="32"/>
        <end position="56"/>
    </location>
</feature>
<dbReference type="Proteomes" id="UP000289340">
    <property type="component" value="Chromosome 1"/>
</dbReference>
<protein>
    <submittedName>
        <fullName evidence="2">Uncharacterized protein</fullName>
    </submittedName>
</protein>
<keyword evidence="3" id="KW-1185">Reference proteome</keyword>
<name>A0A445M2I9_GLYSO</name>
<dbReference type="GO" id="GO:0005634">
    <property type="term" value="C:nucleus"/>
    <property type="evidence" value="ECO:0007669"/>
    <property type="project" value="TreeGrafter"/>
</dbReference>